<evidence type="ECO:0000313" key="1">
    <source>
        <dbReference type="EMBL" id="CAB3717071.1"/>
    </source>
</evidence>
<protein>
    <recommendedName>
        <fullName evidence="3">Helix-turn-helix domain-containing protein</fullName>
    </recommendedName>
</protein>
<dbReference type="RefSeq" id="WP_175124349.1">
    <property type="nucleotide sequence ID" value="NZ_CADIJM010000007.1"/>
</dbReference>
<evidence type="ECO:0008006" key="3">
    <source>
        <dbReference type="Google" id="ProtNLM"/>
    </source>
</evidence>
<keyword evidence="2" id="KW-1185">Reference proteome</keyword>
<dbReference type="AlphaFoldDB" id="A0A6S7A707"/>
<dbReference type="EMBL" id="CADIJM010000007">
    <property type="protein sequence ID" value="CAB3717071.1"/>
    <property type="molecule type" value="Genomic_DNA"/>
</dbReference>
<sequence>MKYAHEVMDLMACYPGRSFRLMELVRHVSHGRALSPAEKTRLQRGIQRAMDALQDTGSVIIQEPETGGHGRSYAWRVTEPSQGAVIAVT</sequence>
<evidence type="ECO:0000313" key="2">
    <source>
        <dbReference type="Proteomes" id="UP000494214"/>
    </source>
</evidence>
<reference evidence="1 2" key="1">
    <citation type="submission" date="2020-04" db="EMBL/GenBank/DDBJ databases">
        <authorList>
            <person name="De Canck E."/>
        </authorList>
    </citation>
    <scope>NUCLEOTIDE SEQUENCE [LARGE SCALE GENOMIC DNA]</scope>
    <source>
        <strain evidence="1 2">LMG 26690</strain>
    </source>
</reference>
<name>A0A6S7A707_9BURK</name>
<proteinExistence type="predicted"/>
<organism evidence="1 2">
    <name type="scientific">Achromobacter animicus</name>
    <dbReference type="NCBI Taxonomy" id="1389935"/>
    <lineage>
        <taxon>Bacteria</taxon>
        <taxon>Pseudomonadati</taxon>
        <taxon>Pseudomonadota</taxon>
        <taxon>Betaproteobacteria</taxon>
        <taxon>Burkholderiales</taxon>
        <taxon>Alcaligenaceae</taxon>
        <taxon>Achromobacter</taxon>
    </lineage>
</organism>
<dbReference type="Proteomes" id="UP000494214">
    <property type="component" value="Unassembled WGS sequence"/>
</dbReference>
<gene>
    <name evidence="1" type="ORF">LMG26690_03595</name>
</gene>
<accession>A0A6S7A707</accession>